<dbReference type="RefSeq" id="WP_012833277.1">
    <property type="nucleotide sequence ID" value="NC_013441.1"/>
</dbReference>
<dbReference type="Proteomes" id="UP000001219">
    <property type="component" value="Chromosome"/>
</dbReference>
<dbReference type="EMBL" id="CP001802">
    <property type="protein sequence ID" value="ACY20709.1"/>
    <property type="molecule type" value="Genomic_DNA"/>
</dbReference>
<proteinExistence type="predicted"/>
<reference evidence="2" key="1">
    <citation type="submission" date="2009-10" db="EMBL/GenBank/DDBJ databases">
        <title>The complete chromosome of Gordonia bronchialis DSM 43247.</title>
        <authorList>
            <consortium name="US DOE Joint Genome Institute (JGI-PGF)"/>
            <person name="Lucas S."/>
            <person name="Copeland A."/>
            <person name="Lapidus A."/>
            <person name="Glavina del Rio T."/>
            <person name="Dalin E."/>
            <person name="Tice H."/>
            <person name="Bruce D."/>
            <person name="Goodwin L."/>
            <person name="Pitluck S."/>
            <person name="Kyrpides N."/>
            <person name="Mavromatis K."/>
            <person name="Ivanova N."/>
            <person name="Ovchinnikova G."/>
            <person name="Saunders E."/>
            <person name="Brettin T."/>
            <person name="Detter J.C."/>
            <person name="Han C."/>
            <person name="Larimer F."/>
            <person name="Land M."/>
            <person name="Hauser L."/>
            <person name="Markowitz V."/>
            <person name="Cheng J.-F."/>
            <person name="Hugenholtz P."/>
            <person name="Woyke T."/>
            <person name="Wu D."/>
            <person name="Jando M."/>
            <person name="Schneider S."/>
            <person name="Goeker M."/>
            <person name="Klenk H.-P."/>
            <person name="Eisen J.A."/>
        </authorList>
    </citation>
    <scope>NUCLEOTIDE SEQUENCE [LARGE SCALE GENOMIC DNA]</scope>
    <source>
        <strain evidence="2">ATCC 25592 / DSM 43247 / BCRC 13721 / JCM 3198 / KCTC 3076 / NBRC 16047 / NCTC 10667</strain>
    </source>
</reference>
<protein>
    <submittedName>
        <fullName evidence="1">Uncharacterized protein</fullName>
    </submittedName>
</protein>
<evidence type="ECO:0000313" key="2">
    <source>
        <dbReference type="Proteomes" id="UP000001219"/>
    </source>
</evidence>
<organism evidence="1 2">
    <name type="scientific">Gordonia bronchialis (strain ATCC 25592 / DSM 43247 / BCRC 13721 / JCM 3198 / KCTC 3076 / NBRC 16047 / NCTC 10667)</name>
    <name type="common">Rhodococcus bronchialis</name>
    <dbReference type="NCBI Taxonomy" id="526226"/>
    <lineage>
        <taxon>Bacteria</taxon>
        <taxon>Bacillati</taxon>
        <taxon>Actinomycetota</taxon>
        <taxon>Actinomycetes</taxon>
        <taxon>Mycobacteriales</taxon>
        <taxon>Gordoniaceae</taxon>
        <taxon>Gordonia</taxon>
    </lineage>
</organism>
<keyword evidence="2" id="KW-1185">Reference proteome</keyword>
<gene>
    <name evidence="1" type="ordered locus">Gbro_1427</name>
</gene>
<dbReference type="STRING" id="526226.Gbro_1427"/>
<dbReference type="HOGENOM" id="CLU_2246155_0_0_11"/>
<reference evidence="1 2" key="2">
    <citation type="journal article" date="2010" name="Stand. Genomic Sci.">
        <title>Complete genome sequence of Gordonia bronchialis type strain (3410).</title>
        <authorList>
            <person name="Ivanova N."/>
            <person name="Sikorski J."/>
            <person name="Jando M."/>
            <person name="Lapidus A."/>
            <person name="Nolan M."/>
            <person name="Lucas S."/>
            <person name="Del Rio T.G."/>
            <person name="Tice H."/>
            <person name="Copeland A."/>
            <person name="Cheng J.F."/>
            <person name="Chen F."/>
            <person name="Bruce D."/>
            <person name="Goodwin L."/>
            <person name="Pitluck S."/>
            <person name="Mavromatis K."/>
            <person name="Ovchinnikova G."/>
            <person name="Pati A."/>
            <person name="Chen A."/>
            <person name="Palaniappan K."/>
            <person name="Land M."/>
            <person name="Hauser L."/>
            <person name="Chang Y.J."/>
            <person name="Jeffries C.D."/>
            <person name="Chain P."/>
            <person name="Saunders E."/>
            <person name="Han C."/>
            <person name="Detter J.C."/>
            <person name="Brettin T."/>
            <person name="Rohde M."/>
            <person name="Goker M."/>
            <person name="Bristow J."/>
            <person name="Eisen J.A."/>
            <person name="Markowitz V."/>
            <person name="Hugenholtz P."/>
            <person name="Klenk H.P."/>
            <person name="Kyrpides N.C."/>
        </authorList>
    </citation>
    <scope>NUCLEOTIDE SEQUENCE [LARGE SCALE GENOMIC DNA]</scope>
    <source>
        <strain evidence="2">ATCC 25592 / DSM 43247 / BCRC 13721 / JCM 3198 / KCTC 3076 / NBRC 16047 / NCTC 10667</strain>
    </source>
</reference>
<evidence type="ECO:0000313" key="1">
    <source>
        <dbReference type="EMBL" id="ACY20709.1"/>
    </source>
</evidence>
<name>D0L6F2_GORB4</name>
<dbReference type="KEGG" id="gbr:Gbro_1427"/>
<sequence length="104" mass="11528">MRLELLLVRLQRRLDRVDRWIAARWHCLVARVVIGSVLADRDRAQVDREVAIRAEGGPAVVVYAIQDLVVLEVAEVPVADLSPRQAYALATELAHHADIAEGAT</sequence>
<dbReference type="AlphaFoldDB" id="D0L6F2"/>
<accession>D0L6F2</accession>